<dbReference type="RefSeq" id="WP_048442982.1">
    <property type="nucleotide sequence ID" value="NZ_LABY01000027.1"/>
</dbReference>
<keyword evidence="11" id="KW-1185">Reference proteome</keyword>
<dbReference type="InterPro" id="IPR022907">
    <property type="entry name" value="VapC_family"/>
</dbReference>
<keyword evidence="2 8" id="KW-1277">Toxin-antitoxin system</keyword>
<dbReference type="GO" id="GO:0004540">
    <property type="term" value="F:RNA nuclease activity"/>
    <property type="evidence" value="ECO:0007669"/>
    <property type="project" value="InterPro"/>
</dbReference>
<evidence type="ECO:0000313" key="11">
    <source>
        <dbReference type="Proteomes" id="UP000035955"/>
    </source>
</evidence>
<comment type="similarity">
    <text evidence="7 8">Belongs to the PINc/VapC protein family.</text>
</comment>
<dbReference type="GO" id="GO:0090729">
    <property type="term" value="F:toxin activity"/>
    <property type="evidence" value="ECO:0007669"/>
    <property type="project" value="UniProtKB-KW"/>
</dbReference>
<comment type="function">
    <text evidence="8">Toxic component of a toxin-antitoxin (TA) system. An RNase.</text>
</comment>
<dbReference type="AlphaFoldDB" id="A0A0J6T7M2"/>
<evidence type="ECO:0000256" key="3">
    <source>
        <dbReference type="ARBA" id="ARBA00022722"/>
    </source>
</evidence>
<protein>
    <recommendedName>
        <fullName evidence="8">Ribonuclease VapC</fullName>
        <shortName evidence="8">RNase VapC</shortName>
        <ecNumber evidence="8">3.1.-.-</ecNumber>
    </recommendedName>
    <alternativeName>
        <fullName evidence="8">Toxin VapC</fullName>
    </alternativeName>
</protein>
<evidence type="ECO:0000256" key="2">
    <source>
        <dbReference type="ARBA" id="ARBA00022649"/>
    </source>
</evidence>
<evidence type="ECO:0000256" key="4">
    <source>
        <dbReference type="ARBA" id="ARBA00022723"/>
    </source>
</evidence>
<dbReference type="Proteomes" id="UP000035955">
    <property type="component" value="Unassembled WGS sequence"/>
</dbReference>
<dbReference type="GO" id="GO:0016787">
    <property type="term" value="F:hydrolase activity"/>
    <property type="evidence" value="ECO:0007669"/>
    <property type="project" value="UniProtKB-KW"/>
</dbReference>
<feature type="binding site" evidence="8">
    <location>
        <position position="111"/>
    </location>
    <ligand>
        <name>Mg(2+)</name>
        <dbReference type="ChEBI" id="CHEBI:18420"/>
    </ligand>
</feature>
<evidence type="ECO:0000256" key="7">
    <source>
        <dbReference type="ARBA" id="ARBA00038093"/>
    </source>
</evidence>
<dbReference type="CDD" id="cd18746">
    <property type="entry name" value="PIN_VapC4-5_FitB-like"/>
    <property type="match status" value="1"/>
</dbReference>
<evidence type="ECO:0000313" key="10">
    <source>
        <dbReference type="EMBL" id="KMO41954.1"/>
    </source>
</evidence>
<dbReference type="InterPro" id="IPR050556">
    <property type="entry name" value="Type_II_TA_system_RNase"/>
</dbReference>
<evidence type="ECO:0000256" key="6">
    <source>
        <dbReference type="ARBA" id="ARBA00022842"/>
    </source>
</evidence>
<dbReference type="SUPFAM" id="SSF88723">
    <property type="entry name" value="PIN domain-like"/>
    <property type="match status" value="1"/>
</dbReference>
<dbReference type="PANTHER" id="PTHR33653:SF1">
    <property type="entry name" value="RIBONUCLEASE VAPC2"/>
    <property type="match status" value="1"/>
</dbReference>
<dbReference type="InterPro" id="IPR029060">
    <property type="entry name" value="PIN-like_dom_sf"/>
</dbReference>
<dbReference type="Pfam" id="PF01850">
    <property type="entry name" value="PIN"/>
    <property type="match status" value="1"/>
</dbReference>
<dbReference type="HAMAP" id="MF_00265">
    <property type="entry name" value="VapC_Nob1"/>
    <property type="match status" value="1"/>
</dbReference>
<dbReference type="Gene3D" id="3.40.50.1010">
    <property type="entry name" value="5'-nuclease"/>
    <property type="match status" value="1"/>
</dbReference>
<name>A0A0J6T7M2_9HYPH</name>
<dbReference type="EMBL" id="LABY01000027">
    <property type="protein sequence ID" value="KMO41954.1"/>
    <property type="molecule type" value="Genomic_DNA"/>
</dbReference>
<keyword evidence="8" id="KW-0800">Toxin</keyword>
<organism evidence="10 11">
    <name type="scientific">Methylobacterium variabile</name>
    <dbReference type="NCBI Taxonomy" id="298794"/>
    <lineage>
        <taxon>Bacteria</taxon>
        <taxon>Pseudomonadati</taxon>
        <taxon>Pseudomonadota</taxon>
        <taxon>Alphaproteobacteria</taxon>
        <taxon>Hyphomicrobiales</taxon>
        <taxon>Methylobacteriaceae</taxon>
        <taxon>Methylobacterium</taxon>
    </lineage>
</organism>
<evidence type="ECO:0000256" key="1">
    <source>
        <dbReference type="ARBA" id="ARBA00001946"/>
    </source>
</evidence>
<evidence type="ECO:0000259" key="9">
    <source>
        <dbReference type="Pfam" id="PF01850"/>
    </source>
</evidence>
<accession>A0A0J6T7M2</accession>
<comment type="caution">
    <text evidence="10">The sequence shown here is derived from an EMBL/GenBank/DDBJ whole genome shotgun (WGS) entry which is preliminary data.</text>
</comment>
<dbReference type="InterPro" id="IPR002716">
    <property type="entry name" value="PIN_dom"/>
</dbReference>
<proteinExistence type="inferred from homology"/>
<dbReference type="OrthoDB" id="7188375at2"/>
<sequence>MSRGGYLLDTSALSRLAPGRLALPEAVMARLREEAGRLYLSTVTLAEIREGICKLRRKGASTRADALEAWLMSLRELFADHILPFGIEEADAAGEFADEAAGVGRHPGFADIAIAATAKAHGLVVVTENLRHFEPLTAFGVTAHGLAAMA</sequence>
<dbReference type="EC" id="3.1.-.-" evidence="8"/>
<dbReference type="PANTHER" id="PTHR33653">
    <property type="entry name" value="RIBONUCLEASE VAPC2"/>
    <property type="match status" value="1"/>
</dbReference>
<keyword evidence="5 8" id="KW-0378">Hydrolase</keyword>
<feature type="binding site" evidence="8">
    <location>
        <position position="9"/>
    </location>
    <ligand>
        <name>Mg(2+)</name>
        <dbReference type="ChEBI" id="CHEBI:18420"/>
    </ligand>
</feature>
<feature type="domain" description="PIN" evidence="9">
    <location>
        <begin position="6"/>
        <end position="131"/>
    </location>
</feature>
<evidence type="ECO:0000256" key="8">
    <source>
        <dbReference type="HAMAP-Rule" id="MF_00265"/>
    </source>
</evidence>
<dbReference type="PATRIC" id="fig|298794.3.peg.4300"/>
<reference evidence="10 11" key="1">
    <citation type="submission" date="2015-03" db="EMBL/GenBank/DDBJ databases">
        <title>Genome sequencing of Methylobacterium variabile DSM 16961.</title>
        <authorList>
            <person name="Chaudhry V."/>
            <person name="Patil P.B."/>
        </authorList>
    </citation>
    <scope>NUCLEOTIDE SEQUENCE [LARGE SCALE GENOMIC DNA]</scope>
    <source>
        <strain evidence="10 11">DSM 16961</strain>
    </source>
</reference>
<keyword evidence="6 8" id="KW-0460">Magnesium</keyword>
<comment type="cofactor">
    <cofactor evidence="1 8">
        <name>Mg(2+)</name>
        <dbReference type="ChEBI" id="CHEBI:18420"/>
    </cofactor>
</comment>
<dbReference type="GO" id="GO:0000287">
    <property type="term" value="F:magnesium ion binding"/>
    <property type="evidence" value="ECO:0007669"/>
    <property type="project" value="UniProtKB-UniRule"/>
</dbReference>
<keyword evidence="4 8" id="KW-0479">Metal-binding</keyword>
<evidence type="ECO:0000256" key="5">
    <source>
        <dbReference type="ARBA" id="ARBA00022801"/>
    </source>
</evidence>
<keyword evidence="3 8" id="KW-0540">Nuclease</keyword>
<gene>
    <name evidence="8" type="primary">vapC</name>
    <name evidence="10" type="ORF">VQ02_04605</name>
</gene>